<evidence type="ECO:0000313" key="4">
    <source>
        <dbReference type="Proteomes" id="UP000215086"/>
    </source>
</evidence>
<evidence type="ECO:0000256" key="2">
    <source>
        <dbReference type="SAM" id="Phobius"/>
    </source>
</evidence>
<dbReference type="Proteomes" id="UP000215086">
    <property type="component" value="Chromosome"/>
</dbReference>
<name>A0A286RE79_9BACT</name>
<sequence>MDTDAAQNLLPEWVDSTLEPLDARERSRSDIWRAVALFTIFAGTIGLALVPPTRLPVLVSVFFSPVEKENEEQETKSGNLSVKKGSFETLPLAKEPDGQHRFAGEAFRDHPAQVVQATPVPSPGAASSAGFLPAPGEPAQGGSSLTANSTLDQDLSGAFISRTSSGGPGTAVNISTDALGDRRPPWQSANSGLVGGEVAPWEKPATATPPVREMAAISPTVPAPIGTPPQEELPSVEGIEHLKQLALQFRALGAVRYRLERWGADGQLFRFTCEMPVRGVPHMTRLWEAIAPSPEDAMKRVLAQISANSSDVLPNSSQDF</sequence>
<dbReference type="RefSeq" id="WP_095414642.1">
    <property type="nucleotide sequence ID" value="NZ_CP018477.1"/>
</dbReference>
<dbReference type="OrthoDB" id="262831at2"/>
<feature type="transmembrane region" description="Helical" evidence="2">
    <location>
        <begin position="31"/>
        <end position="50"/>
    </location>
</feature>
<dbReference type="AlphaFoldDB" id="A0A286RE79"/>
<dbReference type="KEGG" id="ttf:THTE_1672"/>
<gene>
    <name evidence="3" type="ORF">THTE_1672</name>
</gene>
<proteinExistence type="predicted"/>
<evidence type="ECO:0000256" key="1">
    <source>
        <dbReference type="SAM" id="MobiDB-lite"/>
    </source>
</evidence>
<accession>A0A286RE79</accession>
<reference evidence="3 4" key="1">
    <citation type="journal article" name="Front. Microbiol.">
        <title>Sugar Metabolism of the First Thermophilic Planctomycete Thermogutta terrifontis: Comparative Genomic and Transcriptomic Approaches.</title>
        <authorList>
            <person name="Elcheninov A.G."/>
            <person name="Menzel P."/>
            <person name="Gudbergsdottir S.R."/>
            <person name="Slesarev A.I."/>
            <person name="Kadnikov V.V."/>
            <person name="Krogh A."/>
            <person name="Bonch-Osmolovskaya E.A."/>
            <person name="Peng X."/>
            <person name="Kublanov I.V."/>
        </authorList>
    </citation>
    <scope>NUCLEOTIDE SEQUENCE [LARGE SCALE GENOMIC DNA]</scope>
    <source>
        <strain evidence="3 4">R1</strain>
    </source>
</reference>
<protein>
    <submittedName>
        <fullName evidence="3">Uncharacterized protein</fullName>
    </submittedName>
</protein>
<keyword evidence="2" id="KW-1133">Transmembrane helix</keyword>
<keyword evidence="2" id="KW-0472">Membrane</keyword>
<keyword evidence="2" id="KW-0812">Transmembrane</keyword>
<feature type="region of interest" description="Disordered" evidence="1">
    <location>
        <begin position="117"/>
        <end position="150"/>
    </location>
</feature>
<feature type="compositionally biased region" description="Polar residues" evidence="1">
    <location>
        <begin position="141"/>
        <end position="150"/>
    </location>
</feature>
<evidence type="ECO:0000313" key="3">
    <source>
        <dbReference type="EMBL" id="ASV74274.1"/>
    </source>
</evidence>
<dbReference type="EMBL" id="CP018477">
    <property type="protein sequence ID" value="ASV74274.1"/>
    <property type="molecule type" value="Genomic_DNA"/>
</dbReference>
<organism evidence="3 4">
    <name type="scientific">Thermogutta terrifontis</name>
    <dbReference type="NCBI Taxonomy" id="1331910"/>
    <lineage>
        <taxon>Bacteria</taxon>
        <taxon>Pseudomonadati</taxon>
        <taxon>Planctomycetota</taxon>
        <taxon>Planctomycetia</taxon>
        <taxon>Pirellulales</taxon>
        <taxon>Thermoguttaceae</taxon>
        <taxon>Thermogutta</taxon>
    </lineage>
</organism>
<keyword evidence="4" id="KW-1185">Reference proteome</keyword>